<feature type="signal peptide" evidence="3">
    <location>
        <begin position="1"/>
        <end position="19"/>
    </location>
</feature>
<gene>
    <name evidence="5" type="ORF">CLUMA_CG018085</name>
</gene>
<dbReference type="AlphaFoldDB" id="A0A1J1IXP6"/>
<proteinExistence type="predicted"/>
<dbReference type="InterPro" id="IPR029277">
    <property type="entry name" value="SVWC_dom"/>
</dbReference>
<evidence type="ECO:0000256" key="1">
    <source>
        <dbReference type="ARBA" id="ARBA00004613"/>
    </source>
</evidence>
<reference evidence="5 6" key="1">
    <citation type="submission" date="2015-04" db="EMBL/GenBank/DDBJ databases">
        <authorList>
            <person name="Syromyatnikov M.Y."/>
            <person name="Popov V.N."/>
        </authorList>
    </citation>
    <scope>NUCLEOTIDE SEQUENCE [LARGE SCALE GENOMIC DNA]</scope>
</reference>
<name>A0A1J1IXP6_9DIPT</name>
<keyword evidence="6" id="KW-1185">Reference proteome</keyword>
<dbReference type="OrthoDB" id="6761907at2759"/>
<feature type="chain" id="PRO_5009619171" evidence="3">
    <location>
        <begin position="20"/>
        <end position="108"/>
    </location>
</feature>
<evidence type="ECO:0000256" key="2">
    <source>
        <dbReference type="ARBA" id="ARBA00022525"/>
    </source>
</evidence>
<sequence>MKLVILSGFLFILIAQCYGYSQPVIPNTREEGCVDGICASHCAYDGVKIFPSDSLNRPGKCQLMHCASNFDIKITPCPFDMTGEYEWVGKDNTKLYPECCGTKTKRKH</sequence>
<accession>A0A1J1IXP6</accession>
<evidence type="ECO:0000259" key="4">
    <source>
        <dbReference type="Pfam" id="PF15430"/>
    </source>
</evidence>
<keyword evidence="3" id="KW-0732">Signal</keyword>
<dbReference type="EMBL" id="CVRI01000064">
    <property type="protein sequence ID" value="CRL05043.1"/>
    <property type="molecule type" value="Genomic_DNA"/>
</dbReference>
<evidence type="ECO:0000313" key="5">
    <source>
        <dbReference type="EMBL" id="CRL05043.1"/>
    </source>
</evidence>
<keyword evidence="2" id="KW-0964">Secreted</keyword>
<dbReference type="Pfam" id="PF15430">
    <property type="entry name" value="SVWC"/>
    <property type="match status" value="1"/>
</dbReference>
<evidence type="ECO:0000256" key="3">
    <source>
        <dbReference type="SAM" id="SignalP"/>
    </source>
</evidence>
<protein>
    <submittedName>
        <fullName evidence="5">CLUMA_CG018085, isoform A</fullName>
    </submittedName>
</protein>
<feature type="domain" description="Single" evidence="4">
    <location>
        <begin position="42"/>
        <end position="103"/>
    </location>
</feature>
<dbReference type="GO" id="GO:0005576">
    <property type="term" value="C:extracellular region"/>
    <property type="evidence" value="ECO:0007669"/>
    <property type="project" value="UniProtKB-SubCell"/>
</dbReference>
<organism evidence="5 6">
    <name type="scientific">Clunio marinus</name>
    <dbReference type="NCBI Taxonomy" id="568069"/>
    <lineage>
        <taxon>Eukaryota</taxon>
        <taxon>Metazoa</taxon>
        <taxon>Ecdysozoa</taxon>
        <taxon>Arthropoda</taxon>
        <taxon>Hexapoda</taxon>
        <taxon>Insecta</taxon>
        <taxon>Pterygota</taxon>
        <taxon>Neoptera</taxon>
        <taxon>Endopterygota</taxon>
        <taxon>Diptera</taxon>
        <taxon>Nematocera</taxon>
        <taxon>Chironomoidea</taxon>
        <taxon>Chironomidae</taxon>
        <taxon>Clunio</taxon>
    </lineage>
</organism>
<evidence type="ECO:0000313" key="6">
    <source>
        <dbReference type="Proteomes" id="UP000183832"/>
    </source>
</evidence>
<dbReference type="Proteomes" id="UP000183832">
    <property type="component" value="Unassembled WGS sequence"/>
</dbReference>
<comment type="subcellular location">
    <subcellularLocation>
        <location evidence="1">Secreted</location>
    </subcellularLocation>
</comment>